<dbReference type="Gene3D" id="3.40.33.10">
    <property type="entry name" value="CAP"/>
    <property type="match status" value="1"/>
</dbReference>
<feature type="compositionally biased region" description="Basic and acidic residues" evidence="1">
    <location>
        <begin position="48"/>
        <end position="59"/>
    </location>
</feature>
<evidence type="ECO:0000256" key="1">
    <source>
        <dbReference type="SAM" id="MobiDB-lite"/>
    </source>
</evidence>
<dbReference type="Pfam" id="PF00188">
    <property type="entry name" value="CAP"/>
    <property type="match status" value="1"/>
</dbReference>
<evidence type="ECO:0000313" key="4">
    <source>
        <dbReference type="Proteomes" id="UP000598174"/>
    </source>
</evidence>
<proteinExistence type="predicted"/>
<dbReference type="Proteomes" id="UP000598174">
    <property type="component" value="Unassembled WGS sequence"/>
</dbReference>
<comment type="caution">
    <text evidence="3">The sequence shown here is derived from an EMBL/GenBank/DDBJ whole genome shotgun (WGS) entry which is preliminary data.</text>
</comment>
<feature type="region of interest" description="Disordered" evidence="1">
    <location>
        <begin position="1"/>
        <end position="100"/>
    </location>
</feature>
<gene>
    <name evidence="3" type="ORF">Afe05nite_63780</name>
</gene>
<sequence length="230" mass="24909">MPAFGESPQSRVSAGATVAARPDDPGASHAEPGRYGQPGRAGKPRVTRTFDDNDGRGDGSDVGDTAADVPRKKPARKRPAETLPAPARQAVTSSDVTTNPSARAQQQILALVNLNRRRSGCGSLSLDRRLITAANRHAADMARRAYFAHVSRNGADSGARLRAAGYRWARYGENIARGFNSPWDVVNGWMRSPGHRRNILDCRLHQMGIGLAISRDHTTYWVQDFATPTA</sequence>
<dbReference type="InterPro" id="IPR014044">
    <property type="entry name" value="CAP_dom"/>
</dbReference>
<keyword evidence="4" id="KW-1185">Reference proteome</keyword>
<dbReference type="CDD" id="cd05379">
    <property type="entry name" value="CAP_bacterial"/>
    <property type="match status" value="1"/>
</dbReference>
<feature type="domain" description="SCP" evidence="2">
    <location>
        <begin position="109"/>
        <end position="225"/>
    </location>
</feature>
<evidence type="ECO:0000259" key="2">
    <source>
        <dbReference type="Pfam" id="PF00188"/>
    </source>
</evidence>
<feature type="compositionally biased region" description="Polar residues" evidence="1">
    <location>
        <begin position="90"/>
        <end position="100"/>
    </location>
</feature>
<protein>
    <recommendedName>
        <fullName evidence="2">SCP domain-containing protein</fullName>
    </recommendedName>
</protein>
<dbReference type="SUPFAM" id="SSF55797">
    <property type="entry name" value="PR-1-like"/>
    <property type="match status" value="1"/>
</dbReference>
<reference evidence="3" key="1">
    <citation type="submission" date="2021-01" db="EMBL/GenBank/DDBJ databases">
        <title>Whole genome shotgun sequence of Actinoplanes ferrugineus NBRC 15555.</title>
        <authorList>
            <person name="Komaki H."/>
            <person name="Tamura T."/>
        </authorList>
    </citation>
    <scope>NUCLEOTIDE SEQUENCE</scope>
    <source>
        <strain evidence="3">NBRC 15555</strain>
    </source>
</reference>
<dbReference type="InterPro" id="IPR035940">
    <property type="entry name" value="CAP_sf"/>
</dbReference>
<accession>A0A919MG75</accession>
<dbReference type="PANTHER" id="PTHR31157:SF1">
    <property type="entry name" value="SCP DOMAIN-CONTAINING PROTEIN"/>
    <property type="match status" value="1"/>
</dbReference>
<dbReference type="AlphaFoldDB" id="A0A919MG75"/>
<dbReference type="PANTHER" id="PTHR31157">
    <property type="entry name" value="SCP DOMAIN-CONTAINING PROTEIN"/>
    <property type="match status" value="1"/>
</dbReference>
<dbReference type="EMBL" id="BOMM01000056">
    <property type="protein sequence ID" value="GIE14538.1"/>
    <property type="molecule type" value="Genomic_DNA"/>
</dbReference>
<name>A0A919MG75_9ACTN</name>
<organism evidence="3 4">
    <name type="scientific">Paractinoplanes ferrugineus</name>
    <dbReference type="NCBI Taxonomy" id="113564"/>
    <lineage>
        <taxon>Bacteria</taxon>
        <taxon>Bacillati</taxon>
        <taxon>Actinomycetota</taxon>
        <taxon>Actinomycetes</taxon>
        <taxon>Micromonosporales</taxon>
        <taxon>Micromonosporaceae</taxon>
        <taxon>Paractinoplanes</taxon>
    </lineage>
</organism>
<evidence type="ECO:0000313" key="3">
    <source>
        <dbReference type="EMBL" id="GIE14538.1"/>
    </source>
</evidence>